<dbReference type="EMBL" id="CP010803">
    <property type="protein sequence ID" value="AJY45732.1"/>
    <property type="molecule type" value="Genomic_DNA"/>
</dbReference>
<dbReference type="HOGENOM" id="CLU_034646_1_1_5"/>
<dbReference type="PROSITE" id="PS50198">
    <property type="entry name" value="PPIC_PPIASE_2"/>
    <property type="match status" value="1"/>
</dbReference>
<keyword evidence="12" id="KW-1185">Reference proteome</keyword>
<dbReference type="PANTHER" id="PTHR47245:SF2">
    <property type="entry name" value="PEPTIDYL-PROLYL CIS-TRANS ISOMERASE HP_0175-RELATED"/>
    <property type="match status" value="1"/>
</dbReference>
<proteinExistence type="inferred from homology"/>
<dbReference type="STRING" id="1486262.TM49_08635"/>
<evidence type="ECO:0000256" key="4">
    <source>
        <dbReference type="ARBA" id="ARBA00018370"/>
    </source>
</evidence>
<comment type="catalytic activity">
    <reaction evidence="1">
        <text>[protein]-peptidylproline (omega=180) = [protein]-peptidylproline (omega=0)</text>
        <dbReference type="Rhea" id="RHEA:16237"/>
        <dbReference type="Rhea" id="RHEA-COMP:10747"/>
        <dbReference type="Rhea" id="RHEA-COMP:10748"/>
        <dbReference type="ChEBI" id="CHEBI:83833"/>
        <dbReference type="ChEBI" id="CHEBI:83834"/>
        <dbReference type="EC" id="5.2.1.8"/>
    </reaction>
</comment>
<dbReference type="Gene3D" id="3.10.50.40">
    <property type="match status" value="1"/>
</dbReference>
<keyword evidence="8 11" id="KW-0413">Isomerase</keyword>
<feature type="domain" description="PpiC" evidence="10">
    <location>
        <begin position="142"/>
        <end position="232"/>
    </location>
</feature>
<sequence length="290" mass="31617">MQKKKIAAALMLAGFVAAATAPVFAEDAASAGDKTVIATVANQPIYQSELDSTVKALSAQFGNAPKEQLEGIALSSLIDMKLVNQAAEAEDLDKTPEFQARLAEARQQELYNEYYDEHIASAVTDDMVKARYDQEIAALPKVQEAHVRQILVSSEDQAKDVIKKLDDGGDFAKLAEQFSTGPAAKSGGDLGYLSEGQMDPDLEKAAFALKAGSYTEDAVKTDDGYHILEVEEFRDKAPASFDDVAPQIRQMVVRDEYRNQLDQMKKDGTVVIKDKGLQADYDAVNKDQQS</sequence>
<protein>
    <recommendedName>
        <fullName evidence="4">Parvulin-like PPIase</fullName>
        <ecNumber evidence="3">5.2.1.8</ecNumber>
    </recommendedName>
    <alternativeName>
        <fullName evidence="6">Peptidyl-prolyl cis-trans isomerase plp</fullName>
    </alternativeName>
    <alternativeName>
        <fullName evidence="7">Rotamase plp</fullName>
    </alternativeName>
</protein>
<evidence type="ECO:0000256" key="8">
    <source>
        <dbReference type="PROSITE-ProRule" id="PRU00278"/>
    </source>
</evidence>
<keyword evidence="5 8" id="KW-0697">Rotamase</keyword>
<dbReference type="GO" id="GO:0003755">
    <property type="term" value="F:peptidyl-prolyl cis-trans isomerase activity"/>
    <property type="evidence" value="ECO:0007669"/>
    <property type="project" value="UniProtKB-KW"/>
</dbReference>
<name>A0A0D5LPN6_MAREN</name>
<evidence type="ECO:0000256" key="6">
    <source>
        <dbReference type="ARBA" id="ARBA00030642"/>
    </source>
</evidence>
<dbReference type="InterPro" id="IPR046357">
    <property type="entry name" value="PPIase_dom_sf"/>
</dbReference>
<evidence type="ECO:0000313" key="11">
    <source>
        <dbReference type="EMBL" id="AJY45732.1"/>
    </source>
</evidence>
<evidence type="ECO:0000256" key="7">
    <source>
        <dbReference type="ARBA" id="ARBA00031484"/>
    </source>
</evidence>
<evidence type="ECO:0000256" key="2">
    <source>
        <dbReference type="ARBA" id="ARBA00007656"/>
    </source>
</evidence>
<evidence type="ECO:0000256" key="3">
    <source>
        <dbReference type="ARBA" id="ARBA00013194"/>
    </source>
</evidence>
<reference evidence="11 12" key="1">
    <citation type="journal article" date="2015" name="Genome Announc.">
        <title>Complete genome sequence of Martelella endophytica YC6887, which has antifungal activity associated with a halophyte.</title>
        <authorList>
            <person name="Khan A."/>
            <person name="Khan H."/>
            <person name="Chung E.J."/>
            <person name="Hossain M.T."/>
            <person name="Chung Y.R."/>
        </authorList>
    </citation>
    <scope>NUCLEOTIDE SEQUENCE [LARGE SCALE GENOMIC DNA]</scope>
    <source>
        <strain evidence="11">YC6887</strain>
    </source>
</reference>
<dbReference type="RefSeq" id="WP_045680570.1">
    <property type="nucleotide sequence ID" value="NZ_CP010803.1"/>
</dbReference>
<dbReference type="EC" id="5.2.1.8" evidence="3"/>
<dbReference type="Proteomes" id="UP000032611">
    <property type="component" value="Chromosome"/>
</dbReference>
<feature type="signal peptide" evidence="9">
    <location>
        <begin position="1"/>
        <end position="25"/>
    </location>
</feature>
<dbReference type="PANTHER" id="PTHR47245">
    <property type="entry name" value="PEPTIDYLPROLYL ISOMERASE"/>
    <property type="match status" value="1"/>
</dbReference>
<evidence type="ECO:0000313" key="12">
    <source>
        <dbReference type="Proteomes" id="UP000032611"/>
    </source>
</evidence>
<gene>
    <name evidence="11" type="ORF">TM49_08635</name>
</gene>
<dbReference type="InterPro" id="IPR050245">
    <property type="entry name" value="PrsA_foldase"/>
</dbReference>
<evidence type="ECO:0000256" key="9">
    <source>
        <dbReference type="SAM" id="SignalP"/>
    </source>
</evidence>
<evidence type="ECO:0000259" key="10">
    <source>
        <dbReference type="PROSITE" id="PS50198"/>
    </source>
</evidence>
<accession>A0A0D5LPN6</accession>
<dbReference type="KEGG" id="mey:TM49_08635"/>
<dbReference type="AlphaFoldDB" id="A0A0D5LPN6"/>
<evidence type="ECO:0000256" key="1">
    <source>
        <dbReference type="ARBA" id="ARBA00000971"/>
    </source>
</evidence>
<dbReference type="Pfam" id="PF00639">
    <property type="entry name" value="Rotamase"/>
    <property type="match status" value="1"/>
</dbReference>
<dbReference type="OrthoDB" id="14196at2"/>
<feature type="chain" id="PRO_5007764485" description="Parvulin-like PPIase" evidence="9">
    <location>
        <begin position="26"/>
        <end position="290"/>
    </location>
</feature>
<organism evidence="11 12">
    <name type="scientific">Martelella endophytica</name>
    <dbReference type="NCBI Taxonomy" id="1486262"/>
    <lineage>
        <taxon>Bacteria</taxon>
        <taxon>Pseudomonadati</taxon>
        <taxon>Pseudomonadota</taxon>
        <taxon>Alphaproteobacteria</taxon>
        <taxon>Hyphomicrobiales</taxon>
        <taxon>Aurantimonadaceae</taxon>
        <taxon>Martelella</taxon>
    </lineage>
</organism>
<comment type="similarity">
    <text evidence="2">Belongs to the PpiC/parvulin rotamase family.</text>
</comment>
<dbReference type="InterPro" id="IPR000297">
    <property type="entry name" value="PPIase_PpiC"/>
</dbReference>
<dbReference type="Gene3D" id="1.10.8.1040">
    <property type="match status" value="1"/>
</dbReference>
<evidence type="ECO:0000256" key="5">
    <source>
        <dbReference type="ARBA" id="ARBA00023110"/>
    </source>
</evidence>
<keyword evidence="9" id="KW-0732">Signal</keyword>
<dbReference type="PATRIC" id="fig|1486262.3.peg.1787"/>
<dbReference type="SUPFAM" id="SSF54534">
    <property type="entry name" value="FKBP-like"/>
    <property type="match status" value="1"/>
</dbReference>